<evidence type="ECO:0000256" key="2">
    <source>
        <dbReference type="ARBA" id="ARBA00017703"/>
    </source>
</evidence>
<dbReference type="PANTHER" id="PTHR34388">
    <property type="entry name" value="DNA POLYMERASE III SUBUNIT DELTA"/>
    <property type="match status" value="1"/>
</dbReference>
<reference evidence="11" key="1">
    <citation type="submission" date="2021-10" db="EMBL/GenBank/DDBJ databases">
        <title>The complete genome sequence of Leeia sp. TBRC 13508.</title>
        <authorList>
            <person name="Charoenyingcharoen P."/>
            <person name="Yukphan P."/>
        </authorList>
    </citation>
    <scope>NUCLEOTIDE SEQUENCE</scope>
    <source>
        <strain evidence="11">TBRC 13508</strain>
    </source>
</reference>
<feature type="domain" description="DNA polymerase III subunit delta C-terminal" evidence="10">
    <location>
        <begin position="215"/>
        <end position="335"/>
    </location>
</feature>
<dbReference type="Gene3D" id="1.10.8.60">
    <property type="match status" value="1"/>
</dbReference>
<dbReference type="SUPFAM" id="SSF52540">
    <property type="entry name" value="P-loop containing nucleoside triphosphate hydrolases"/>
    <property type="match status" value="1"/>
</dbReference>
<dbReference type="InterPro" id="IPR027417">
    <property type="entry name" value="P-loop_NTPase"/>
</dbReference>
<gene>
    <name evidence="11" type="primary">holA</name>
    <name evidence="11" type="ORF">LIN78_11025</name>
</gene>
<dbReference type="InterPro" id="IPR005790">
    <property type="entry name" value="DNA_polIII_delta"/>
</dbReference>
<keyword evidence="12" id="KW-1185">Reference proteome</keyword>
<dbReference type="CDD" id="cd18138">
    <property type="entry name" value="HLD_clamp_pol_III_delta"/>
    <property type="match status" value="1"/>
</dbReference>
<evidence type="ECO:0000256" key="8">
    <source>
        <dbReference type="ARBA" id="ARBA00049244"/>
    </source>
</evidence>
<dbReference type="InterPro" id="IPR010372">
    <property type="entry name" value="DNA_pol3_delta_N"/>
</dbReference>
<comment type="catalytic activity">
    <reaction evidence="8">
        <text>DNA(n) + a 2'-deoxyribonucleoside 5'-triphosphate = DNA(n+1) + diphosphate</text>
        <dbReference type="Rhea" id="RHEA:22508"/>
        <dbReference type="Rhea" id="RHEA-COMP:17339"/>
        <dbReference type="Rhea" id="RHEA-COMP:17340"/>
        <dbReference type="ChEBI" id="CHEBI:33019"/>
        <dbReference type="ChEBI" id="CHEBI:61560"/>
        <dbReference type="ChEBI" id="CHEBI:173112"/>
        <dbReference type="EC" id="2.7.7.7"/>
    </reaction>
</comment>
<dbReference type="Gene3D" id="1.20.272.10">
    <property type="match status" value="1"/>
</dbReference>
<accession>A0ABS8D7Q5</accession>
<evidence type="ECO:0000313" key="12">
    <source>
        <dbReference type="Proteomes" id="UP001165395"/>
    </source>
</evidence>
<sequence>MQVKPDQLAQVLKQPLANMYLLHGEEPLQLLEAQDAIRQAAKQQGFSIREVYSAESGFSWQTLQFANDALSLFADKKLIEIQIPSGKPGAQGAEALIQLAKSPSPDNVIVITLPVRLDKTTQNSKWFTALSQQSVIVPVFPLERHQLPTWLNDRLGKQKQFIDDATAHFLADRVEGNLLAAHQEIQKLALLYPAGELSLSQVQEAVLNVARYDVFKLSEAALSGDIPRFKRMLAGLKDEGEAPTLVAWTLTEDAHILYRILKGKREGIAMNQLFRDNRVWGNKQDLVTRSLKRLSPGDVLSAVKLSGIADRACKGVHSQDPWFVLEQLGLILCGVKVMNKDI</sequence>
<evidence type="ECO:0000256" key="7">
    <source>
        <dbReference type="ARBA" id="ARBA00034754"/>
    </source>
</evidence>
<protein>
    <recommendedName>
        <fullName evidence="2">DNA polymerase III subunit delta</fullName>
        <ecNumber evidence="1">2.7.7.7</ecNumber>
    </recommendedName>
</protein>
<organism evidence="11 12">
    <name type="scientific">Leeia speluncae</name>
    <dbReference type="NCBI Taxonomy" id="2884804"/>
    <lineage>
        <taxon>Bacteria</taxon>
        <taxon>Pseudomonadati</taxon>
        <taxon>Pseudomonadota</taxon>
        <taxon>Betaproteobacteria</taxon>
        <taxon>Neisseriales</taxon>
        <taxon>Leeiaceae</taxon>
        <taxon>Leeia</taxon>
    </lineage>
</organism>
<evidence type="ECO:0000256" key="3">
    <source>
        <dbReference type="ARBA" id="ARBA00022679"/>
    </source>
</evidence>
<dbReference type="SUPFAM" id="SSF48019">
    <property type="entry name" value="post-AAA+ oligomerization domain-like"/>
    <property type="match status" value="1"/>
</dbReference>
<evidence type="ECO:0000256" key="1">
    <source>
        <dbReference type="ARBA" id="ARBA00012417"/>
    </source>
</evidence>
<evidence type="ECO:0000256" key="4">
    <source>
        <dbReference type="ARBA" id="ARBA00022695"/>
    </source>
</evidence>
<comment type="caution">
    <text evidence="11">The sequence shown here is derived from an EMBL/GenBank/DDBJ whole genome shotgun (WGS) entry which is preliminary data.</text>
</comment>
<evidence type="ECO:0000256" key="6">
    <source>
        <dbReference type="ARBA" id="ARBA00022932"/>
    </source>
</evidence>
<dbReference type="PANTHER" id="PTHR34388:SF1">
    <property type="entry name" value="DNA POLYMERASE III SUBUNIT DELTA"/>
    <property type="match status" value="1"/>
</dbReference>
<keyword evidence="6" id="KW-0239">DNA-directed DNA polymerase</keyword>
<evidence type="ECO:0000259" key="10">
    <source>
        <dbReference type="Pfam" id="PF14840"/>
    </source>
</evidence>
<keyword evidence="5" id="KW-0235">DNA replication</keyword>
<dbReference type="Pfam" id="PF06144">
    <property type="entry name" value="DNA_pol3_delta"/>
    <property type="match status" value="1"/>
</dbReference>
<proteinExistence type="inferred from homology"/>
<dbReference type="EMBL" id="JAJBZT010000005">
    <property type="protein sequence ID" value="MCB6184078.1"/>
    <property type="molecule type" value="Genomic_DNA"/>
</dbReference>
<evidence type="ECO:0000313" key="11">
    <source>
        <dbReference type="EMBL" id="MCB6184078.1"/>
    </source>
</evidence>
<feature type="domain" description="DNA polymerase III delta N-terminal" evidence="9">
    <location>
        <begin position="20"/>
        <end position="139"/>
    </location>
</feature>
<dbReference type="RefSeq" id="WP_227180864.1">
    <property type="nucleotide sequence ID" value="NZ_JAJBZT010000005.1"/>
</dbReference>
<keyword evidence="3 11" id="KW-0808">Transferase</keyword>
<dbReference type="Proteomes" id="UP001165395">
    <property type="component" value="Unassembled WGS sequence"/>
</dbReference>
<name>A0ABS8D7Q5_9NEIS</name>
<dbReference type="InterPro" id="IPR032780">
    <property type="entry name" value="DNA_pol3_delt_C"/>
</dbReference>
<evidence type="ECO:0000256" key="5">
    <source>
        <dbReference type="ARBA" id="ARBA00022705"/>
    </source>
</evidence>
<dbReference type="EC" id="2.7.7.7" evidence="1"/>
<dbReference type="GO" id="GO:0003887">
    <property type="term" value="F:DNA-directed DNA polymerase activity"/>
    <property type="evidence" value="ECO:0007669"/>
    <property type="project" value="UniProtKB-EC"/>
</dbReference>
<dbReference type="Gene3D" id="3.40.50.300">
    <property type="entry name" value="P-loop containing nucleotide triphosphate hydrolases"/>
    <property type="match status" value="1"/>
</dbReference>
<dbReference type="InterPro" id="IPR008921">
    <property type="entry name" value="DNA_pol3_clamp-load_cplx_C"/>
</dbReference>
<keyword evidence="4 11" id="KW-0548">Nucleotidyltransferase</keyword>
<evidence type="ECO:0000259" key="9">
    <source>
        <dbReference type="Pfam" id="PF06144"/>
    </source>
</evidence>
<comment type="similarity">
    <text evidence="7">Belongs to the DNA polymerase HolA subunit family.</text>
</comment>
<dbReference type="Pfam" id="PF14840">
    <property type="entry name" value="DNA_pol3_delt_C"/>
    <property type="match status" value="1"/>
</dbReference>
<dbReference type="NCBIfam" id="TIGR01128">
    <property type="entry name" value="holA"/>
    <property type="match status" value="1"/>
</dbReference>